<keyword evidence="2" id="KW-0413">Isomerase</keyword>
<dbReference type="Gene3D" id="3.20.20.150">
    <property type="entry name" value="Divalent-metal-dependent TIM barrel enzymes"/>
    <property type="match status" value="1"/>
</dbReference>
<dbReference type="Proteomes" id="UP000192940">
    <property type="component" value="Chromosome I"/>
</dbReference>
<accession>A0A1X7HU23</accession>
<dbReference type="Pfam" id="PF01261">
    <property type="entry name" value="AP_endonuc_2"/>
    <property type="match status" value="1"/>
</dbReference>
<dbReference type="GO" id="GO:0016853">
    <property type="term" value="F:isomerase activity"/>
    <property type="evidence" value="ECO:0007669"/>
    <property type="project" value="UniProtKB-KW"/>
</dbReference>
<dbReference type="PANTHER" id="PTHR12110">
    <property type="entry name" value="HYDROXYPYRUVATE ISOMERASE"/>
    <property type="match status" value="1"/>
</dbReference>
<evidence type="ECO:0000259" key="1">
    <source>
        <dbReference type="Pfam" id="PF01261"/>
    </source>
</evidence>
<dbReference type="AlphaFoldDB" id="A0A1X7HU23"/>
<sequence>MSLFQLGIITDEVSQSLEEAIHFALQHDMKVLELRSIEGHTIQTWTDEQVESIKALIQQNGLSVCALSTPIFKCHLNKPEELQEHIAILHRSIEIAKRLGTSIIRGFSFWAEEVFEDALPAIVEQFNRILPVLEKENIIFALEFDPSVYASNANKVRMILDTVHSPNVMALYDPGNDLWDPFEEIPYPDGYEFLKEKICHIHLKDAVRTPDGVKGVAIGKGEVDYPGLLRRLIKDRYEGYLVVETHYRLQSELTEEQLKRPAGYAFSEGGLAASRECVESLKQLLEGIST</sequence>
<dbReference type="SUPFAM" id="SSF51658">
    <property type="entry name" value="Xylose isomerase-like"/>
    <property type="match status" value="1"/>
</dbReference>
<dbReference type="EMBL" id="LT840184">
    <property type="protein sequence ID" value="SMF91915.1"/>
    <property type="molecule type" value="Genomic_DNA"/>
</dbReference>
<reference evidence="2 3" key="1">
    <citation type="submission" date="2017-04" db="EMBL/GenBank/DDBJ databases">
        <authorList>
            <person name="Afonso C.L."/>
            <person name="Miller P.J."/>
            <person name="Scott M.A."/>
            <person name="Spackman E."/>
            <person name="Goraichik I."/>
            <person name="Dimitrov K.M."/>
            <person name="Suarez D.L."/>
            <person name="Swayne D.E."/>
        </authorList>
    </citation>
    <scope>NUCLEOTIDE SEQUENCE [LARGE SCALE GENOMIC DNA]</scope>
    <source>
        <strain evidence="2 3">N3/975</strain>
    </source>
</reference>
<keyword evidence="3" id="KW-1185">Reference proteome</keyword>
<dbReference type="RefSeq" id="WP_208916204.1">
    <property type="nucleotide sequence ID" value="NZ_LT840184.1"/>
</dbReference>
<dbReference type="InterPro" id="IPR050312">
    <property type="entry name" value="IolE/XylAMocC-like"/>
</dbReference>
<dbReference type="STRING" id="1313296.SAMN05661091_5618"/>
<feature type="domain" description="Xylose isomerase-like TIM barrel" evidence="1">
    <location>
        <begin position="39"/>
        <end position="256"/>
    </location>
</feature>
<dbReference type="PANTHER" id="PTHR12110:SF41">
    <property type="entry name" value="INOSOSE DEHYDRATASE"/>
    <property type="match status" value="1"/>
</dbReference>
<gene>
    <name evidence="2" type="ORF">SAMN05661091_5618</name>
</gene>
<evidence type="ECO:0000313" key="2">
    <source>
        <dbReference type="EMBL" id="SMF91915.1"/>
    </source>
</evidence>
<protein>
    <submittedName>
        <fullName evidence="2">Sugar phosphate isomerase/epimerase</fullName>
    </submittedName>
</protein>
<dbReference type="InterPro" id="IPR036237">
    <property type="entry name" value="Xyl_isomerase-like_sf"/>
</dbReference>
<name>A0A1X7HU23_9BACL</name>
<dbReference type="InterPro" id="IPR013022">
    <property type="entry name" value="Xyl_isomerase-like_TIM-brl"/>
</dbReference>
<proteinExistence type="predicted"/>
<evidence type="ECO:0000313" key="3">
    <source>
        <dbReference type="Proteomes" id="UP000192940"/>
    </source>
</evidence>
<organism evidence="2 3">
    <name type="scientific">Paenibacillus uliginis N3/975</name>
    <dbReference type="NCBI Taxonomy" id="1313296"/>
    <lineage>
        <taxon>Bacteria</taxon>
        <taxon>Bacillati</taxon>
        <taxon>Bacillota</taxon>
        <taxon>Bacilli</taxon>
        <taxon>Bacillales</taxon>
        <taxon>Paenibacillaceae</taxon>
        <taxon>Paenibacillus</taxon>
    </lineage>
</organism>